<dbReference type="GO" id="GO:0016651">
    <property type="term" value="F:oxidoreductase activity, acting on NAD(P)H"/>
    <property type="evidence" value="ECO:0000318"/>
    <property type="project" value="GO_Central"/>
</dbReference>
<dbReference type="InParanoid" id="Q8MNM6"/>
<evidence type="ECO:0000256" key="2">
    <source>
        <dbReference type="ARBA" id="ARBA00023002"/>
    </source>
</evidence>
<keyword evidence="1" id="KW-0521">NADP</keyword>
<dbReference type="Gene3D" id="3.40.50.720">
    <property type="entry name" value="NAD(P)-binding Rossmann-like Domain"/>
    <property type="match status" value="1"/>
</dbReference>
<dbReference type="PANTHER" id="PTHR48106:SF5">
    <property type="entry name" value="ZINC-CONTAINING ALCOHOL DEHYDROGENASE"/>
    <property type="match status" value="1"/>
</dbReference>
<keyword evidence="5" id="KW-1185">Reference proteome</keyword>
<dbReference type="SMART" id="SM00829">
    <property type="entry name" value="PKS_ER"/>
    <property type="match status" value="1"/>
</dbReference>
<dbReference type="Pfam" id="PF08240">
    <property type="entry name" value="ADH_N"/>
    <property type="match status" value="1"/>
</dbReference>
<dbReference type="PaxDb" id="44689-DDB0238847"/>
<dbReference type="Pfam" id="PF00107">
    <property type="entry name" value="ADH_zinc_N"/>
    <property type="match status" value="1"/>
</dbReference>
<sequence length="339" mass="37736">MLPITNKVALITKKGFSESFSIVDNEIPKPKGNEVLIKVDYVGLNRCDLYFSLGLYLPFENYPNVSGFEASGTVVEFANDELENSSKFKVGDKVSVIYTCDHRKYGTFAEYAVFPIGCLVKNNELSSQKEIAANWISFFTAYYGLVEFAQIKKGDYVIITAGSAGTSLAGIAIAKFFGAHTIVTSRNEKKKQQILDYGADYFVSLDTEDIVKRTFEITNGKGANIIYDSVGGQSAQKLFESSSQFGKIVFYGNMNHSEPTPLPILIGLKNYLTIKVLNTNEYLYQPEFNKKAIEFLNSNFHHFKSIVGKEFIGIDSLVDALKYLETGDLFGKVVVKVNN</sequence>
<dbReference type="SUPFAM" id="SSF50129">
    <property type="entry name" value="GroES-like"/>
    <property type="match status" value="1"/>
</dbReference>
<dbReference type="GeneID" id="8620404"/>
<dbReference type="AlphaFoldDB" id="Q8MNM6"/>
<dbReference type="CDD" id="cd08268">
    <property type="entry name" value="MDR2"/>
    <property type="match status" value="1"/>
</dbReference>
<dbReference type="InterPro" id="IPR036291">
    <property type="entry name" value="NAD(P)-bd_dom_sf"/>
</dbReference>
<dbReference type="EMBL" id="AAFI02000014">
    <property type="protein sequence ID" value="EAL69318.1"/>
    <property type="molecule type" value="Genomic_DNA"/>
</dbReference>
<dbReference type="eggNOG" id="KOG1197">
    <property type="taxonomic scope" value="Eukaryota"/>
</dbReference>
<evidence type="ECO:0000259" key="3">
    <source>
        <dbReference type="SMART" id="SM00829"/>
    </source>
</evidence>
<dbReference type="Proteomes" id="UP000002195">
    <property type="component" value="Unassembled WGS sequence"/>
</dbReference>
<dbReference type="STRING" id="44689.Q8MNM6"/>
<organism evidence="4 5">
    <name type="scientific">Dictyostelium discoideum</name>
    <name type="common">Social amoeba</name>
    <dbReference type="NCBI Taxonomy" id="44689"/>
    <lineage>
        <taxon>Eukaryota</taxon>
        <taxon>Amoebozoa</taxon>
        <taxon>Evosea</taxon>
        <taxon>Eumycetozoa</taxon>
        <taxon>Dictyostelia</taxon>
        <taxon>Dictyosteliales</taxon>
        <taxon>Dictyosteliaceae</taxon>
        <taxon>Dictyostelium</taxon>
    </lineage>
</organism>
<dbReference type="HOGENOM" id="CLU_026673_3_1_1"/>
<dbReference type="InterPro" id="IPR013149">
    <property type="entry name" value="ADH-like_C"/>
</dbReference>
<dbReference type="InterPro" id="IPR020843">
    <property type="entry name" value="ER"/>
</dbReference>
<dbReference type="KEGG" id="ddi:DDB_G0276037"/>
<dbReference type="RefSeq" id="XP_643354.1">
    <property type="nucleotide sequence ID" value="XM_638262.1"/>
</dbReference>
<dbReference type="VEuPathDB" id="AmoebaDB:DDB_G0276037"/>
<dbReference type="GO" id="GO:0070402">
    <property type="term" value="F:NADPH binding"/>
    <property type="evidence" value="ECO:0000318"/>
    <property type="project" value="GO_Central"/>
</dbReference>
<comment type="caution">
    <text evidence="4">The sequence shown here is derived from an EMBL/GenBank/DDBJ whole genome shotgun (WGS) entry which is preliminary data.</text>
</comment>
<accession>Q551X4</accession>
<dbReference type="SMR" id="Q8MNM6"/>
<dbReference type="InterPro" id="IPR011032">
    <property type="entry name" value="GroES-like_sf"/>
</dbReference>
<dbReference type="PhylomeDB" id="Q8MNM6"/>
<dbReference type="SUPFAM" id="SSF51735">
    <property type="entry name" value="NAD(P)-binding Rossmann-fold domains"/>
    <property type="match status" value="1"/>
</dbReference>
<protein>
    <submittedName>
        <fullName evidence="4">Zinc-containing alcohol dehydrogenase</fullName>
    </submittedName>
</protein>
<dbReference type="Gene3D" id="3.90.180.10">
    <property type="entry name" value="Medium-chain alcohol dehydrogenases, catalytic domain"/>
    <property type="match status" value="1"/>
</dbReference>
<evidence type="ECO:0000256" key="1">
    <source>
        <dbReference type="ARBA" id="ARBA00022857"/>
    </source>
</evidence>
<accession>Q8MNM6</accession>
<feature type="domain" description="Enoyl reductase (ER)" evidence="3">
    <location>
        <begin position="15"/>
        <end position="335"/>
    </location>
</feature>
<dbReference type="OMA" id="EQDLLMQ"/>
<evidence type="ECO:0000313" key="4">
    <source>
        <dbReference type="EMBL" id="EAL69318.1"/>
    </source>
</evidence>
<dbReference type="dictyBase" id="DDB_G0276037"/>
<evidence type="ECO:0000313" key="5">
    <source>
        <dbReference type="Proteomes" id="UP000002195"/>
    </source>
</evidence>
<reference evidence="4 5" key="1">
    <citation type="journal article" date="2005" name="Nature">
        <title>The genome of the social amoeba Dictyostelium discoideum.</title>
        <authorList>
            <consortium name="The Dictyostelium discoideum Sequencing Consortium"/>
            <person name="Eichinger L."/>
            <person name="Pachebat J.A."/>
            <person name="Glockner G."/>
            <person name="Rajandream M.A."/>
            <person name="Sucgang R."/>
            <person name="Berriman M."/>
            <person name="Song J."/>
            <person name="Olsen R."/>
            <person name="Szafranski K."/>
            <person name="Xu Q."/>
            <person name="Tunggal B."/>
            <person name="Kummerfeld S."/>
            <person name="Madera M."/>
            <person name="Konfortov B.A."/>
            <person name="Rivero F."/>
            <person name="Bankier A.T."/>
            <person name="Lehmann R."/>
            <person name="Hamlin N."/>
            <person name="Davies R."/>
            <person name="Gaudet P."/>
            <person name="Fey P."/>
            <person name="Pilcher K."/>
            <person name="Chen G."/>
            <person name="Saunders D."/>
            <person name="Sodergren E."/>
            <person name="Davis P."/>
            <person name="Kerhornou A."/>
            <person name="Nie X."/>
            <person name="Hall N."/>
            <person name="Anjard C."/>
            <person name="Hemphill L."/>
            <person name="Bason N."/>
            <person name="Farbrother P."/>
            <person name="Desany B."/>
            <person name="Just E."/>
            <person name="Morio T."/>
            <person name="Rost R."/>
            <person name="Churcher C."/>
            <person name="Cooper J."/>
            <person name="Haydock S."/>
            <person name="van Driessche N."/>
            <person name="Cronin A."/>
            <person name="Goodhead I."/>
            <person name="Muzny D."/>
            <person name="Mourier T."/>
            <person name="Pain A."/>
            <person name="Lu M."/>
            <person name="Harper D."/>
            <person name="Lindsay R."/>
            <person name="Hauser H."/>
            <person name="James K."/>
            <person name="Quiles M."/>
            <person name="Madan Babu M."/>
            <person name="Saito T."/>
            <person name="Buchrieser C."/>
            <person name="Wardroper A."/>
            <person name="Felder M."/>
            <person name="Thangavelu M."/>
            <person name="Johnson D."/>
            <person name="Knights A."/>
            <person name="Loulseged H."/>
            <person name="Mungall K."/>
            <person name="Oliver K."/>
            <person name="Price C."/>
            <person name="Quail M.A."/>
            <person name="Urushihara H."/>
            <person name="Hernandez J."/>
            <person name="Rabbinowitsch E."/>
            <person name="Steffen D."/>
            <person name="Sanders M."/>
            <person name="Ma J."/>
            <person name="Kohara Y."/>
            <person name="Sharp S."/>
            <person name="Simmonds M."/>
            <person name="Spiegler S."/>
            <person name="Tivey A."/>
            <person name="Sugano S."/>
            <person name="White B."/>
            <person name="Walker D."/>
            <person name="Woodward J."/>
            <person name="Winckler T."/>
            <person name="Tanaka Y."/>
            <person name="Shaulsky G."/>
            <person name="Schleicher M."/>
            <person name="Weinstock G."/>
            <person name="Rosenthal A."/>
            <person name="Cox E.C."/>
            <person name="Chisholm R.L."/>
            <person name="Gibbs R."/>
            <person name="Loomis W.F."/>
            <person name="Platzer M."/>
            <person name="Kay R.R."/>
            <person name="Williams J."/>
            <person name="Dear P.H."/>
            <person name="Noegel A.A."/>
            <person name="Barrell B."/>
            <person name="Kuspa A."/>
        </authorList>
    </citation>
    <scope>NUCLEOTIDE SEQUENCE [LARGE SCALE GENOMIC DNA]</scope>
    <source>
        <strain evidence="4 5">AX4</strain>
    </source>
</reference>
<dbReference type="PANTHER" id="PTHR48106">
    <property type="entry name" value="QUINONE OXIDOREDUCTASE PIG3-RELATED"/>
    <property type="match status" value="1"/>
</dbReference>
<dbReference type="InterPro" id="IPR013154">
    <property type="entry name" value="ADH-like_N"/>
</dbReference>
<proteinExistence type="predicted"/>
<gene>
    <name evidence="4" type="ORF">DDB_G0276037</name>
</gene>
<keyword evidence="2" id="KW-0560">Oxidoreductase</keyword>
<name>Q8MNM6_DICDI</name>